<organism evidence="7 8">
    <name type="scientific">Pseudoduganella ginsengisoli</name>
    <dbReference type="NCBI Taxonomy" id="1462440"/>
    <lineage>
        <taxon>Bacteria</taxon>
        <taxon>Pseudomonadati</taxon>
        <taxon>Pseudomonadota</taxon>
        <taxon>Betaproteobacteria</taxon>
        <taxon>Burkholderiales</taxon>
        <taxon>Oxalobacteraceae</taxon>
        <taxon>Telluria group</taxon>
        <taxon>Pseudoduganella</taxon>
    </lineage>
</organism>
<dbReference type="InterPro" id="IPR017441">
    <property type="entry name" value="Protein_kinase_ATP_BS"/>
</dbReference>
<dbReference type="CDD" id="cd14014">
    <property type="entry name" value="STKc_PknB_like"/>
    <property type="match status" value="1"/>
</dbReference>
<accession>A0A6L6Q4Q0</accession>
<feature type="binding site" evidence="5">
    <location>
        <position position="46"/>
    </location>
    <ligand>
        <name>ATP</name>
        <dbReference type="ChEBI" id="CHEBI:30616"/>
    </ligand>
</feature>
<dbReference type="SUPFAM" id="SSF56112">
    <property type="entry name" value="Protein kinase-like (PK-like)"/>
    <property type="match status" value="1"/>
</dbReference>
<keyword evidence="8" id="KW-1185">Reference proteome</keyword>
<reference evidence="7 8" key="1">
    <citation type="submission" date="2019-11" db="EMBL/GenBank/DDBJ databases">
        <title>Type strains purchased from KCTC, JCM and DSMZ.</title>
        <authorList>
            <person name="Lu H."/>
        </authorList>
    </citation>
    <scope>NUCLEOTIDE SEQUENCE [LARGE SCALE GENOMIC DNA]</scope>
    <source>
        <strain evidence="7 8">KCTC 42409</strain>
    </source>
</reference>
<dbReference type="Pfam" id="PF00069">
    <property type="entry name" value="Pkinase"/>
    <property type="match status" value="1"/>
</dbReference>
<keyword evidence="3 7" id="KW-0418">Kinase</keyword>
<evidence type="ECO:0000256" key="1">
    <source>
        <dbReference type="ARBA" id="ARBA00022679"/>
    </source>
</evidence>
<dbReference type="EMBL" id="WNLA01000017">
    <property type="protein sequence ID" value="MTW04690.1"/>
    <property type="molecule type" value="Genomic_DNA"/>
</dbReference>
<proteinExistence type="predicted"/>
<dbReference type="InterPro" id="IPR011009">
    <property type="entry name" value="Kinase-like_dom_sf"/>
</dbReference>
<dbReference type="PANTHER" id="PTHR43289:SF30">
    <property type="entry name" value="NON-SPECIFIC SERINE_THREONINE PROTEIN KINASE"/>
    <property type="match status" value="1"/>
</dbReference>
<keyword evidence="2 5" id="KW-0547">Nucleotide-binding</keyword>
<protein>
    <submittedName>
        <fullName evidence="7">Protein kinase</fullName>
    </submittedName>
</protein>
<evidence type="ECO:0000313" key="8">
    <source>
        <dbReference type="Proteomes" id="UP000484015"/>
    </source>
</evidence>
<dbReference type="GO" id="GO:0004674">
    <property type="term" value="F:protein serine/threonine kinase activity"/>
    <property type="evidence" value="ECO:0007669"/>
    <property type="project" value="TreeGrafter"/>
</dbReference>
<gene>
    <name evidence="7" type="ORF">GM668_21690</name>
</gene>
<dbReference type="Gene3D" id="3.30.200.20">
    <property type="entry name" value="Phosphorylase Kinase, domain 1"/>
    <property type="match status" value="1"/>
</dbReference>
<dbReference type="InterPro" id="IPR008271">
    <property type="entry name" value="Ser/Thr_kinase_AS"/>
</dbReference>
<dbReference type="GO" id="GO:0005524">
    <property type="term" value="F:ATP binding"/>
    <property type="evidence" value="ECO:0007669"/>
    <property type="project" value="UniProtKB-UniRule"/>
</dbReference>
<name>A0A6L6Q4Q0_9BURK</name>
<evidence type="ECO:0000256" key="2">
    <source>
        <dbReference type="ARBA" id="ARBA00022741"/>
    </source>
</evidence>
<dbReference type="InterPro" id="IPR000719">
    <property type="entry name" value="Prot_kinase_dom"/>
</dbReference>
<dbReference type="OrthoDB" id="9791419at2"/>
<comment type="caution">
    <text evidence="7">The sequence shown here is derived from an EMBL/GenBank/DDBJ whole genome shotgun (WGS) entry which is preliminary data.</text>
</comment>
<evidence type="ECO:0000256" key="5">
    <source>
        <dbReference type="PROSITE-ProRule" id="PRU10141"/>
    </source>
</evidence>
<keyword evidence="1" id="KW-0808">Transferase</keyword>
<dbReference type="PROSITE" id="PS00107">
    <property type="entry name" value="PROTEIN_KINASE_ATP"/>
    <property type="match status" value="1"/>
</dbReference>
<evidence type="ECO:0000256" key="3">
    <source>
        <dbReference type="ARBA" id="ARBA00022777"/>
    </source>
</evidence>
<dbReference type="PROSITE" id="PS50011">
    <property type="entry name" value="PROTEIN_KINASE_DOM"/>
    <property type="match status" value="1"/>
</dbReference>
<sequence length="273" mass="29724">MPYYKGYMDTLTQLGRYHLLRVLGRGTSGLVYEGLDPALGRQVAIKVIPLAQPEDGARFMAEAQAVARLNHPHIVTVYDFGEQQGAAYLVMELITGEDLASYFDDSQQFSLEFTLEDSVRIVCELLDALDYAHQQGLVHHDVKPANVLLTDQLRVKLTDFGMAYTPGYMSPEQIMGQEPGAQADLFAAGIILYQFLTGTHPFKGASLLALQQHIAYGAAAAPSTLCPAIGTAFDPVVQRALARQPAARYPTACAFRDALQHALSITPSKGPVQ</sequence>
<evidence type="ECO:0000259" key="6">
    <source>
        <dbReference type="PROSITE" id="PS50011"/>
    </source>
</evidence>
<dbReference type="PROSITE" id="PS00108">
    <property type="entry name" value="PROTEIN_KINASE_ST"/>
    <property type="match status" value="1"/>
</dbReference>
<evidence type="ECO:0000256" key="4">
    <source>
        <dbReference type="ARBA" id="ARBA00022840"/>
    </source>
</evidence>
<dbReference type="Gene3D" id="1.10.510.10">
    <property type="entry name" value="Transferase(Phosphotransferase) domain 1"/>
    <property type="match status" value="1"/>
</dbReference>
<keyword evidence="4 5" id="KW-0067">ATP-binding</keyword>
<dbReference type="Proteomes" id="UP000484015">
    <property type="component" value="Unassembled WGS sequence"/>
</dbReference>
<dbReference type="SMART" id="SM00220">
    <property type="entry name" value="S_TKc"/>
    <property type="match status" value="1"/>
</dbReference>
<dbReference type="PANTHER" id="PTHR43289">
    <property type="entry name" value="MITOGEN-ACTIVATED PROTEIN KINASE KINASE KINASE 20-RELATED"/>
    <property type="match status" value="1"/>
</dbReference>
<feature type="domain" description="Protein kinase" evidence="6">
    <location>
        <begin position="17"/>
        <end position="264"/>
    </location>
</feature>
<evidence type="ECO:0000313" key="7">
    <source>
        <dbReference type="EMBL" id="MTW04690.1"/>
    </source>
</evidence>
<dbReference type="AlphaFoldDB" id="A0A6L6Q4Q0"/>